<proteinExistence type="predicted"/>
<feature type="region of interest" description="Disordered" evidence="1">
    <location>
        <begin position="129"/>
        <end position="150"/>
    </location>
</feature>
<evidence type="ECO:0000313" key="3">
    <source>
        <dbReference type="Proteomes" id="UP001501842"/>
    </source>
</evidence>
<evidence type="ECO:0000313" key="2">
    <source>
        <dbReference type="EMBL" id="GAA2732811.1"/>
    </source>
</evidence>
<dbReference type="Proteomes" id="UP001501842">
    <property type="component" value="Unassembled WGS sequence"/>
</dbReference>
<dbReference type="RefSeq" id="WP_344248259.1">
    <property type="nucleotide sequence ID" value="NZ_BAAATZ010000022.1"/>
</dbReference>
<dbReference type="EMBL" id="BAAATZ010000022">
    <property type="protein sequence ID" value="GAA2732811.1"/>
    <property type="molecule type" value="Genomic_DNA"/>
</dbReference>
<keyword evidence="3" id="KW-1185">Reference proteome</keyword>
<organism evidence="2 3">
    <name type="scientific">Actinocorallia aurantiaca</name>
    <dbReference type="NCBI Taxonomy" id="46204"/>
    <lineage>
        <taxon>Bacteria</taxon>
        <taxon>Bacillati</taxon>
        <taxon>Actinomycetota</taxon>
        <taxon>Actinomycetes</taxon>
        <taxon>Streptosporangiales</taxon>
        <taxon>Thermomonosporaceae</taxon>
        <taxon>Actinocorallia</taxon>
    </lineage>
</organism>
<protein>
    <submittedName>
        <fullName evidence="2">Uncharacterized protein</fullName>
    </submittedName>
</protein>
<comment type="caution">
    <text evidence="2">The sequence shown here is derived from an EMBL/GenBank/DDBJ whole genome shotgun (WGS) entry which is preliminary data.</text>
</comment>
<accession>A0ABN3UH97</accession>
<sequence>MLTEPCWVVLSGGCRLEGHYDSEAADRLAELVDRGMALRLDEECGPGCTRTVGGAAAELVLLRDRILLYVSQLERVSAPVVRGQHGDGQAAARAETARILRGLLNGSPPPREAGMHAWELSASARVVDGQEQREESAAAARGVQEVRLPE</sequence>
<reference evidence="2 3" key="1">
    <citation type="journal article" date="2019" name="Int. J. Syst. Evol. Microbiol.">
        <title>The Global Catalogue of Microorganisms (GCM) 10K type strain sequencing project: providing services to taxonomists for standard genome sequencing and annotation.</title>
        <authorList>
            <consortium name="The Broad Institute Genomics Platform"/>
            <consortium name="The Broad Institute Genome Sequencing Center for Infectious Disease"/>
            <person name="Wu L."/>
            <person name="Ma J."/>
        </authorList>
    </citation>
    <scope>NUCLEOTIDE SEQUENCE [LARGE SCALE GENOMIC DNA]</scope>
    <source>
        <strain evidence="2 3">JCM 8201</strain>
    </source>
</reference>
<gene>
    <name evidence="2" type="ORF">GCM10010439_51370</name>
</gene>
<evidence type="ECO:0000256" key="1">
    <source>
        <dbReference type="SAM" id="MobiDB-lite"/>
    </source>
</evidence>
<name>A0ABN3UH97_9ACTN</name>